<sequence length="620" mass="70153">MLRITAKITARDGRPCLGKDYLTRSKHSLTTLPLMLPETHVPPIKYIPRAKTNTFLLYDTVLSRVHTERLGVRCGQIRRYTPKREFSLSHTIAETHMMHEDEEQVRSQNKLQALDFNDPTSAHGSKTMFGILQAMLVFKFCQFGPLVKNAEAILSWSERIIGTTITRAIVRSTFFSHFCGGEDVRGIQPVISSLKKNGIGGILDYAAENEGEGITNNGGGDGIVANPPYNQPARVYDYKSEADCDRHVEIFLSCVHAVRDVSPDGFAALKVTALGNPLLLERMSSAIVEAKNLFSKFDLDGDGVISRGEFEKCYRLYFDDGDEKLPRLLKTLDPNNTGTVDYIEWSKLLTPYDLYSITSSCREVGPLALATPSAEEIDLIKAMRSRLFTLAEEASKCGTRLLIDAEQTKFQPAIDNLVLELQQTFNATNETDVPIIFNTYQCYLKDTSERIRIDLERSKRHSYHFAAKLVRGAYMLSERERAEEMGYPSPIHDSAEDTHTCYDESVKYLLQHRTKNRLSLEIMCASHNQNSIQKTIEQMVELGITPEDSAVHFAQLYGMSDNLTYTLGGHGFRAYKYVPYGQVNEVMPYLMRRAQENSDMLGNASKEISMLYRELKRRFT</sequence>
<dbReference type="GO" id="GO:0071949">
    <property type="term" value="F:FAD binding"/>
    <property type="evidence" value="ECO:0007669"/>
    <property type="project" value="TreeGrafter"/>
</dbReference>
<keyword evidence="6" id="KW-0274">FAD</keyword>
<dbReference type="PROSITE" id="PS00018">
    <property type="entry name" value="EF_HAND_1"/>
    <property type="match status" value="2"/>
</dbReference>
<dbReference type="InterPro" id="IPR002048">
    <property type="entry name" value="EF_hand_dom"/>
</dbReference>
<gene>
    <name evidence="8" type="ORF">HTAM1171_LOCUS12297</name>
</gene>
<dbReference type="SUPFAM" id="SSF51730">
    <property type="entry name" value="FAD-linked oxidoreductase"/>
    <property type="match status" value="1"/>
</dbReference>
<accession>A0A7S2N4Q1</accession>
<organism evidence="8">
    <name type="scientific">Helicotheca tamesis</name>
    <dbReference type="NCBI Taxonomy" id="374047"/>
    <lineage>
        <taxon>Eukaryota</taxon>
        <taxon>Sar</taxon>
        <taxon>Stramenopiles</taxon>
        <taxon>Ochrophyta</taxon>
        <taxon>Bacillariophyta</taxon>
        <taxon>Mediophyceae</taxon>
        <taxon>Lithodesmiophycidae</taxon>
        <taxon>Lithodesmiales</taxon>
        <taxon>Lithodesmiaceae</taxon>
        <taxon>Helicotheca</taxon>
    </lineage>
</organism>
<name>A0A7S2N4Q1_9STRA</name>
<keyword evidence="6" id="KW-0285">Flavoprotein</keyword>
<dbReference type="SMART" id="SM00054">
    <property type="entry name" value="EFh"/>
    <property type="match status" value="2"/>
</dbReference>
<dbReference type="GO" id="GO:0005509">
    <property type="term" value="F:calcium ion binding"/>
    <property type="evidence" value="ECO:0007669"/>
    <property type="project" value="InterPro"/>
</dbReference>
<dbReference type="CDD" id="cd00051">
    <property type="entry name" value="EFh"/>
    <property type="match status" value="1"/>
</dbReference>
<dbReference type="Pfam" id="PF01619">
    <property type="entry name" value="Pro_dh"/>
    <property type="match status" value="1"/>
</dbReference>
<dbReference type="InterPro" id="IPR015659">
    <property type="entry name" value="Proline_oxidase"/>
</dbReference>
<reference evidence="8" key="1">
    <citation type="submission" date="2021-01" db="EMBL/GenBank/DDBJ databases">
        <authorList>
            <person name="Corre E."/>
            <person name="Pelletier E."/>
            <person name="Niang G."/>
            <person name="Scheremetjew M."/>
            <person name="Finn R."/>
            <person name="Kale V."/>
            <person name="Holt S."/>
            <person name="Cochrane G."/>
            <person name="Meng A."/>
            <person name="Brown T."/>
            <person name="Cohen L."/>
        </authorList>
    </citation>
    <scope>NUCLEOTIDE SEQUENCE</scope>
    <source>
        <strain evidence="8">CCMP826</strain>
    </source>
</reference>
<dbReference type="EC" id="1.5.5.2" evidence="2 6"/>
<dbReference type="InterPro" id="IPR018247">
    <property type="entry name" value="EF_Hand_1_Ca_BS"/>
</dbReference>
<proteinExistence type="inferred from homology"/>
<evidence type="ECO:0000256" key="4">
    <source>
        <dbReference type="ARBA" id="ARBA00023002"/>
    </source>
</evidence>
<dbReference type="PANTHER" id="PTHR13914:SF0">
    <property type="entry name" value="PROLINE DEHYDROGENASE 1, MITOCHONDRIAL"/>
    <property type="match status" value="1"/>
</dbReference>
<dbReference type="GO" id="GO:0032259">
    <property type="term" value="P:methylation"/>
    <property type="evidence" value="ECO:0007669"/>
    <property type="project" value="InterPro"/>
</dbReference>
<dbReference type="GO" id="GO:0004657">
    <property type="term" value="F:proline dehydrogenase activity"/>
    <property type="evidence" value="ECO:0007669"/>
    <property type="project" value="UniProtKB-EC"/>
</dbReference>
<dbReference type="PROSITE" id="PS00092">
    <property type="entry name" value="N6_MTASE"/>
    <property type="match status" value="1"/>
</dbReference>
<dbReference type="InterPro" id="IPR011992">
    <property type="entry name" value="EF-hand-dom_pair"/>
</dbReference>
<comment type="catalytic activity">
    <reaction evidence="6">
        <text>L-proline + a quinone = (S)-1-pyrroline-5-carboxylate + a quinol + H(+)</text>
        <dbReference type="Rhea" id="RHEA:23784"/>
        <dbReference type="ChEBI" id="CHEBI:15378"/>
        <dbReference type="ChEBI" id="CHEBI:17388"/>
        <dbReference type="ChEBI" id="CHEBI:24646"/>
        <dbReference type="ChEBI" id="CHEBI:60039"/>
        <dbReference type="ChEBI" id="CHEBI:132124"/>
        <dbReference type="EC" id="1.5.5.2"/>
    </reaction>
</comment>
<evidence type="ECO:0000256" key="3">
    <source>
        <dbReference type="ARBA" id="ARBA00022837"/>
    </source>
</evidence>
<keyword evidence="5 6" id="KW-0642">Proline metabolism</keyword>
<keyword evidence="3" id="KW-0106">Calcium</keyword>
<evidence type="ECO:0000256" key="1">
    <source>
        <dbReference type="ARBA" id="ARBA00005869"/>
    </source>
</evidence>
<dbReference type="PANTHER" id="PTHR13914">
    <property type="entry name" value="PROLINE OXIDASE"/>
    <property type="match status" value="1"/>
</dbReference>
<keyword evidence="4 6" id="KW-0560">Oxidoreductase</keyword>
<dbReference type="GO" id="GO:0010133">
    <property type="term" value="P:L-proline catabolic process to L-glutamate"/>
    <property type="evidence" value="ECO:0007669"/>
    <property type="project" value="TreeGrafter"/>
</dbReference>
<comment type="cofactor">
    <cofactor evidence="6">
        <name>FAD</name>
        <dbReference type="ChEBI" id="CHEBI:57692"/>
    </cofactor>
</comment>
<evidence type="ECO:0000256" key="2">
    <source>
        <dbReference type="ARBA" id="ARBA00012695"/>
    </source>
</evidence>
<dbReference type="AlphaFoldDB" id="A0A7S2N4Q1"/>
<dbReference type="GO" id="GO:0003676">
    <property type="term" value="F:nucleic acid binding"/>
    <property type="evidence" value="ECO:0007669"/>
    <property type="project" value="InterPro"/>
</dbReference>
<dbReference type="InterPro" id="IPR002872">
    <property type="entry name" value="Proline_DH_dom"/>
</dbReference>
<dbReference type="GO" id="GO:0008168">
    <property type="term" value="F:methyltransferase activity"/>
    <property type="evidence" value="ECO:0007669"/>
    <property type="project" value="InterPro"/>
</dbReference>
<dbReference type="EMBL" id="HBGV01019770">
    <property type="protein sequence ID" value="CAD9519371.1"/>
    <property type="molecule type" value="Transcribed_RNA"/>
</dbReference>
<comment type="function">
    <text evidence="6">Converts proline to delta-1-pyrroline-5-carboxylate.</text>
</comment>
<protein>
    <recommendedName>
        <fullName evidence="2 6">Proline dehydrogenase</fullName>
        <ecNumber evidence="2 6">1.5.5.2</ecNumber>
    </recommendedName>
</protein>
<dbReference type="GO" id="GO:0005739">
    <property type="term" value="C:mitochondrion"/>
    <property type="evidence" value="ECO:0007669"/>
    <property type="project" value="TreeGrafter"/>
</dbReference>
<comment type="similarity">
    <text evidence="1 6">Belongs to the proline oxidase family.</text>
</comment>
<evidence type="ECO:0000259" key="7">
    <source>
        <dbReference type="PROSITE" id="PS50222"/>
    </source>
</evidence>
<feature type="domain" description="EF-hand" evidence="7">
    <location>
        <begin position="285"/>
        <end position="320"/>
    </location>
</feature>
<dbReference type="Gene3D" id="1.10.238.10">
    <property type="entry name" value="EF-hand"/>
    <property type="match status" value="1"/>
</dbReference>
<dbReference type="SUPFAM" id="SSF47473">
    <property type="entry name" value="EF-hand"/>
    <property type="match status" value="1"/>
</dbReference>
<dbReference type="InterPro" id="IPR002052">
    <property type="entry name" value="DNA_methylase_N6_adenine_CS"/>
</dbReference>
<dbReference type="InterPro" id="IPR029041">
    <property type="entry name" value="FAD-linked_oxidoreductase-like"/>
</dbReference>
<dbReference type="PROSITE" id="PS50222">
    <property type="entry name" value="EF_HAND_2"/>
    <property type="match status" value="1"/>
</dbReference>
<evidence type="ECO:0000256" key="5">
    <source>
        <dbReference type="ARBA" id="ARBA00023062"/>
    </source>
</evidence>
<evidence type="ECO:0000313" key="8">
    <source>
        <dbReference type="EMBL" id="CAD9519371.1"/>
    </source>
</evidence>
<dbReference type="Pfam" id="PF13202">
    <property type="entry name" value="EF-hand_5"/>
    <property type="match status" value="1"/>
</dbReference>
<evidence type="ECO:0000256" key="6">
    <source>
        <dbReference type="RuleBase" id="RU364054"/>
    </source>
</evidence>
<dbReference type="Gene3D" id="3.20.20.220">
    <property type="match status" value="2"/>
</dbReference>